<protein>
    <submittedName>
        <fullName evidence="1">DUF1326 domain-containing protein</fullName>
    </submittedName>
</protein>
<evidence type="ECO:0000313" key="1">
    <source>
        <dbReference type="EMBL" id="GMG82297.1"/>
    </source>
</evidence>
<dbReference type="InterPro" id="IPR009758">
    <property type="entry name" value="DUF1326"/>
</dbReference>
<reference evidence="1 2" key="1">
    <citation type="submission" date="2023-04" db="EMBL/GenBank/DDBJ databases">
        <title>Marinoamorphus aggregata gen. nov., sp. Nov., isolate from tissue of brittle star Ophioplocus japonicus.</title>
        <authorList>
            <person name="Kawano K."/>
            <person name="Sawayama S."/>
            <person name="Nakagawa S."/>
        </authorList>
    </citation>
    <scope>NUCLEOTIDE SEQUENCE [LARGE SCALE GENOMIC DNA]</scope>
    <source>
        <strain evidence="1 2">NKW23</strain>
    </source>
</reference>
<dbReference type="RefSeq" id="WP_285671067.1">
    <property type="nucleotide sequence ID" value="NZ_BSYI01000009.1"/>
</dbReference>
<dbReference type="Proteomes" id="UP001239909">
    <property type="component" value="Unassembled WGS sequence"/>
</dbReference>
<dbReference type="EMBL" id="BSYI01000009">
    <property type="protein sequence ID" value="GMG82297.1"/>
    <property type="molecule type" value="Genomic_DNA"/>
</dbReference>
<keyword evidence="2" id="KW-1185">Reference proteome</keyword>
<proteinExistence type="predicted"/>
<organism evidence="1 2">
    <name type="scientific">Paralimibaculum aggregatum</name>
    <dbReference type="NCBI Taxonomy" id="3036245"/>
    <lineage>
        <taxon>Bacteria</taxon>
        <taxon>Pseudomonadati</taxon>
        <taxon>Pseudomonadota</taxon>
        <taxon>Alphaproteobacteria</taxon>
        <taxon>Rhodobacterales</taxon>
        <taxon>Paracoccaceae</taxon>
        <taxon>Paralimibaculum</taxon>
    </lineage>
</organism>
<dbReference type="InterPro" id="IPR014581">
    <property type="entry name" value="UCP033303"/>
</dbReference>
<gene>
    <name evidence="1" type="ORF">LNKW23_15100</name>
</gene>
<accession>A0ABQ6LKV5</accession>
<dbReference type="Pfam" id="PF07040">
    <property type="entry name" value="DUF1326"/>
    <property type="match status" value="1"/>
</dbReference>
<name>A0ABQ6LKV5_9RHOB</name>
<comment type="caution">
    <text evidence="1">The sequence shown here is derived from an EMBL/GenBank/DDBJ whole genome shotgun (WGS) entry which is preliminary data.</text>
</comment>
<sequence>MADWEIHGREMATCNCVYACPCQFNALPDKGWCEAAVVYVVERGHHGAVALDGLRMGATYKWPGAVHEGNGTMQLFIDSAATDEQAAALEKIMTGQDTDDMATMWWIFHAMSPNRLPTQRLPISAEFDIAARTGKAALGDVCEFSAEPIRNPVTGAPHRVRIDLPHGFEYRLAEIGSGRASTRGEIELTGIDGTYAQFAELHLSGRGVLEAA</sequence>
<dbReference type="PIRSF" id="PIRSF033303">
    <property type="entry name" value="UCP033303"/>
    <property type="match status" value="1"/>
</dbReference>
<evidence type="ECO:0000313" key="2">
    <source>
        <dbReference type="Proteomes" id="UP001239909"/>
    </source>
</evidence>